<evidence type="ECO:0000259" key="1">
    <source>
        <dbReference type="Pfam" id="PF13480"/>
    </source>
</evidence>
<proteinExistence type="predicted"/>
<dbReference type="InterPro" id="IPR016181">
    <property type="entry name" value="Acyl_CoA_acyltransferase"/>
</dbReference>
<name>A0A2V1IY99_9BACT</name>
<sequence>MNAARITIHRYAPDMAAEWNDFVARSKNGTFLFDRRYMDYHAGRFADASVIFRCAGRLAAVMPGNIEGDLFHSHAGLTYGGLVTDSRATAEAVVAMMRMLAEDLRARGVRRLIYKPVPYIYHRMPAQEDLYALFAIGGGASIVGRSISSAIDLRSHLPMSEARRSGIRKALRAGVEIVRSADYAAFWKILSENLLTRHGAVPVHSLEEITALARMWPDRIALHAAMLQGRMLGAAVVYVTDRVVHTQYISASPLGKSLGAIDLLIHTLVSDTYSRAPYFDFGGSTEQMGHMLNGGLIFQKEGFGARAVCYDTYSLSLL</sequence>
<feature type="domain" description="BioF2-like acetyltransferase" evidence="1">
    <location>
        <begin position="164"/>
        <end position="286"/>
    </location>
</feature>
<dbReference type="SUPFAM" id="SSF55729">
    <property type="entry name" value="Acyl-CoA N-acyltransferases (Nat)"/>
    <property type="match status" value="1"/>
</dbReference>
<dbReference type="Gene3D" id="3.40.630.30">
    <property type="match status" value="1"/>
</dbReference>
<protein>
    <submittedName>
        <fullName evidence="2">GNAT family N-acetyltransferase</fullName>
    </submittedName>
</protein>
<dbReference type="Pfam" id="PF13480">
    <property type="entry name" value="Acetyltransf_6"/>
    <property type="match status" value="1"/>
</dbReference>
<keyword evidence="2" id="KW-0808">Transferase</keyword>
<evidence type="ECO:0000313" key="2">
    <source>
        <dbReference type="EMBL" id="PWB07652.1"/>
    </source>
</evidence>
<dbReference type="AlphaFoldDB" id="A0A2V1IY99"/>
<keyword evidence="3" id="KW-1185">Reference proteome</keyword>
<organism evidence="2 3">
    <name type="scientific">Paramuribaculum intestinale</name>
    <dbReference type="NCBI Taxonomy" id="2094151"/>
    <lineage>
        <taxon>Bacteria</taxon>
        <taxon>Pseudomonadati</taxon>
        <taxon>Bacteroidota</taxon>
        <taxon>Bacteroidia</taxon>
        <taxon>Bacteroidales</taxon>
        <taxon>Muribaculaceae</taxon>
        <taxon>Paramuribaculum</taxon>
    </lineage>
</organism>
<dbReference type="EMBL" id="PUBV01000011">
    <property type="protein sequence ID" value="PWB07652.1"/>
    <property type="molecule type" value="Genomic_DNA"/>
</dbReference>
<dbReference type="RefSeq" id="WP_107036027.1">
    <property type="nucleotide sequence ID" value="NZ_PUBV01000011.1"/>
</dbReference>
<accession>A0A2V1IY99</accession>
<dbReference type="InterPro" id="IPR038740">
    <property type="entry name" value="BioF2-like_GNAT_dom"/>
</dbReference>
<evidence type="ECO:0000313" key="3">
    <source>
        <dbReference type="Proteomes" id="UP000244925"/>
    </source>
</evidence>
<dbReference type="Proteomes" id="UP000244925">
    <property type="component" value="Unassembled WGS sequence"/>
</dbReference>
<gene>
    <name evidence="2" type="ORF">C5O25_07005</name>
</gene>
<dbReference type="GO" id="GO:0016740">
    <property type="term" value="F:transferase activity"/>
    <property type="evidence" value="ECO:0007669"/>
    <property type="project" value="UniProtKB-KW"/>
</dbReference>
<reference evidence="3" key="1">
    <citation type="submission" date="2018-02" db="EMBL/GenBank/DDBJ databases">
        <authorList>
            <person name="Clavel T."/>
            <person name="Strowig T."/>
        </authorList>
    </citation>
    <scope>NUCLEOTIDE SEQUENCE [LARGE SCALE GENOMIC DNA]</scope>
    <source>
        <strain evidence="3">DSM 100764</strain>
    </source>
</reference>
<comment type="caution">
    <text evidence="2">The sequence shown here is derived from an EMBL/GenBank/DDBJ whole genome shotgun (WGS) entry which is preliminary data.</text>
</comment>